<sequence length="44" mass="5251">MTTTLCRDFLYMTIISQRSTNENGALRVHAKRWNVSKRRFPHTL</sequence>
<evidence type="ECO:0000313" key="2">
    <source>
        <dbReference type="Proteomes" id="UP000005636"/>
    </source>
</evidence>
<reference evidence="1 2" key="1">
    <citation type="submission" date="2011-11" db="EMBL/GenBank/DDBJ databases">
        <title>Complete genome sequence of thermophilic Geobacillus thermoleovorans CCB_US3_UF5.</title>
        <authorList>
            <person name="Muhd Sakaff M.K.L."/>
            <person name="Abdul Rahman A.Y."/>
            <person name="Saito J.A."/>
            <person name="Hou S."/>
            <person name="Alam M."/>
        </authorList>
    </citation>
    <scope>NUCLEOTIDE SEQUENCE [LARGE SCALE GENOMIC DNA]</scope>
    <source>
        <strain evidence="1 2">CCB_US3_UF5</strain>
    </source>
</reference>
<keyword evidence="2" id="KW-1185">Reference proteome</keyword>
<organism evidence="1 2">
    <name type="scientific">Geobacillus thermoleovorans CCB_US3_UF5</name>
    <dbReference type="NCBI Taxonomy" id="1111068"/>
    <lineage>
        <taxon>Bacteria</taxon>
        <taxon>Bacillati</taxon>
        <taxon>Bacillota</taxon>
        <taxon>Bacilli</taxon>
        <taxon>Bacillales</taxon>
        <taxon>Anoxybacillaceae</taxon>
        <taxon>Geobacillus</taxon>
        <taxon>Geobacillus thermoleovorans group</taxon>
    </lineage>
</organism>
<dbReference type="EMBL" id="CP003125">
    <property type="protein sequence ID" value="AEV17955.1"/>
    <property type="molecule type" value="Genomic_DNA"/>
</dbReference>
<proteinExistence type="predicted"/>
<gene>
    <name evidence="1" type="ORF">GTCCBUS3UF5_6320</name>
</gene>
<dbReference type="Proteomes" id="UP000005636">
    <property type="component" value="Chromosome"/>
</dbReference>
<name>A0ABM5MEJ8_GEOTH</name>
<protein>
    <submittedName>
        <fullName evidence="1">Uncharacterized protein</fullName>
    </submittedName>
</protein>
<accession>A0ABM5MEJ8</accession>
<evidence type="ECO:0000313" key="1">
    <source>
        <dbReference type="EMBL" id="AEV17955.1"/>
    </source>
</evidence>